<dbReference type="Proteomes" id="UP000190105">
    <property type="component" value="Unassembled WGS sequence"/>
</dbReference>
<evidence type="ECO:0000313" key="2">
    <source>
        <dbReference type="EMBL" id="SKA85261.1"/>
    </source>
</evidence>
<feature type="transmembrane region" description="Helical" evidence="1">
    <location>
        <begin position="48"/>
        <end position="69"/>
    </location>
</feature>
<keyword evidence="1" id="KW-0472">Membrane</keyword>
<feature type="transmembrane region" description="Helical" evidence="1">
    <location>
        <begin position="135"/>
        <end position="153"/>
    </location>
</feature>
<dbReference type="AlphaFoldDB" id="A0A1T4X8P9"/>
<keyword evidence="1" id="KW-0812">Transmembrane</keyword>
<feature type="transmembrane region" description="Helical" evidence="1">
    <location>
        <begin position="6"/>
        <end position="27"/>
    </location>
</feature>
<gene>
    <name evidence="2" type="ORF">SAMN05443428_106139</name>
</gene>
<evidence type="ECO:0000256" key="1">
    <source>
        <dbReference type="SAM" id="Phobius"/>
    </source>
</evidence>
<accession>A0A1T4X8P9</accession>
<keyword evidence="1" id="KW-1133">Transmembrane helix</keyword>
<keyword evidence="3" id="KW-1185">Reference proteome</keyword>
<dbReference type="RefSeq" id="WP_078696128.1">
    <property type="nucleotide sequence ID" value="NZ_FUYH01000006.1"/>
</dbReference>
<sequence>MYKDRTKNIVLSGFISALMIISLYAGCIIRNNRIFFMALSTYFESIPIIIGGVKVGFLCYIASSLLSLILLPDKIYAFIFLIFGVYPIIKYFCEKESIIKEYIFKYIWFNFFMVLTYFLYKKIIIINSEMIKNSILMLIIILEVLFFIYDYVFTKFITYVKYRILKEE</sequence>
<evidence type="ECO:0000313" key="3">
    <source>
        <dbReference type="Proteomes" id="UP000190105"/>
    </source>
</evidence>
<reference evidence="3" key="1">
    <citation type="submission" date="2017-02" db="EMBL/GenBank/DDBJ databases">
        <authorList>
            <person name="Varghese N."/>
            <person name="Submissions S."/>
        </authorList>
    </citation>
    <scope>NUCLEOTIDE SEQUENCE [LARGE SCALE GENOMIC DNA]</scope>
    <source>
        <strain evidence="3">USBA 833</strain>
    </source>
</reference>
<dbReference type="OrthoDB" id="1908149at2"/>
<protein>
    <submittedName>
        <fullName evidence="2">Uncharacterized protein</fullName>
    </submittedName>
</protein>
<feature type="transmembrane region" description="Helical" evidence="1">
    <location>
        <begin position="75"/>
        <end position="93"/>
    </location>
</feature>
<dbReference type="EMBL" id="FUYH01000006">
    <property type="protein sequence ID" value="SKA85261.1"/>
    <property type="molecule type" value="Genomic_DNA"/>
</dbReference>
<proteinExistence type="predicted"/>
<name>A0A1T4X8P9_9CLOT</name>
<dbReference type="STRING" id="1147123.SAMN05443428_106139"/>
<organism evidence="2 3">
    <name type="scientific">Caloramator quimbayensis</name>
    <dbReference type="NCBI Taxonomy" id="1147123"/>
    <lineage>
        <taxon>Bacteria</taxon>
        <taxon>Bacillati</taxon>
        <taxon>Bacillota</taxon>
        <taxon>Clostridia</taxon>
        <taxon>Eubacteriales</taxon>
        <taxon>Clostridiaceae</taxon>
        <taxon>Caloramator</taxon>
    </lineage>
</organism>
<feature type="transmembrane region" description="Helical" evidence="1">
    <location>
        <begin position="102"/>
        <end position="120"/>
    </location>
</feature>